<feature type="transmembrane region" description="Helical" evidence="1">
    <location>
        <begin position="57"/>
        <end position="76"/>
    </location>
</feature>
<sequence length="238" mass="24861">MEHWREAFARHQRAERTAADAEPPAARTRRRAVAAVTVVVGAAVLAWALRIRPGDELFYPATLGLAAVWLVGALAAGRPLRATEELGRPRAPRLVLVGLGVGLVLLVVFLLGAGIVAQVPALSAPVEQLLAHARWGSLPVVVAITALNGVVEELFYRGALYDAFGGRGAVVGSTVVYTVVTALAGIPLLALAGLLVGLAVAALRRLTHGVLAPVVAHLTWSIGMLLLLGPTLELLEMS</sequence>
<dbReference type="GO" id="GO:0004175">
    <property type="term" value="F:endopeptidase activity"/>
    <property type="evidence" value="ECO:0007669"/>
    <property type="project" value="UniProtKB-ARBA"/>
</dbReference>
<protein>
    <submittedName>
        <fullName evidence="3">CPBP family intramembrane metalloprotease</fullName>
    </submittedName>
</protein>
<feature type="transmembrane region" description="Helical" evidence="1">
    <location>
        <begin position="210"/>
        <end position="229"/>
    </location>
</feature>
<comment type="caution">
    <text evidence="3">The sequence shown here is derived from an EMBL/GenBank/DDBJ whole genome shotgun (WGS) entry which is preliminary data.</text>
</comment>
<evidence type="ECO:0000256" key="1">
    <source>
        <dbReference type="SAM" id="Phobius"/>
    </source>
</evidence>
<keyword evidence="1" id="KW-0472">Membrane</keyword>
<keyword evidence="1" id="KW-1133">Transmembrane helix</keyword>
<dbReference type="Pfam" id="PF02517">
    <property type="entry name" value="Rce1-like"/>
    <property type="match status" value="1"/>
</dbReference>
<feature type="domain" description="CAAX prenyl protease 2/Lysostaphin resistance protein A-like" evidence="2">
    <location>
        <begin position="135"/>
        <end position="221"/>
    </location>
</feature>
<evidence type="ECO:0000313" key="3">
    <source>
        <dbReference type="EMBL" id="MTB72389.1"/>
    </source>
</evidence>
<dbReference type="AlphaFoldDB" id="A0A6I3IV24"/>
<keyword evidence="3" id="KW-0482">Metalloprotease</keyword>
<feature type="transmembrane region" description="Helical" evidence="1">
    <location>
        <begin position="175"/>
        <end position="203"/>
    </location>
</feature>
<dbReference type="InterPro" id="IPR003675">
    <property type="entry name" value="Rce1/LyrA-like_dom"/>
</dbReference>
<name>A0A6I3IV24_9MICO</name>
<accession>A0A6I3IV24</accession>
<proteinExistence type="predicted"/>
<keyword evidence="3" id="KW-0378">Hydrolase</keyword>
<evidence type="ECO:0000313" key="4">
    <source>
        <dbReference type="Proteomes" id="UP000431092"/>
    </source>
</evidence>
<feature type="transmembrane region" description="Helical" evidence="1">
    <location>
        <begin position="96"/>
        <end position="117"/>
    </location>
</feature>
<feature type="transmembrane region" description="Helical" evidence="1">
    <location>
        <begin position="32"/>
        <end position="51"/>
    </location>
</feature>
<dbReference type="EMBL" id="WLVL01000039">
    <property type="protein sequence ID" value="MTB72389.1"/>
    <property type="molecule type" value="Genomic_DNA"/>
</dbReference>
<gene>
    <name evidence="3" type="ORF">GGG17_10485</name>
</gene>
<dbReference type="GO" id="GO:0008237">
    <property type="term" value="F:metallopeptidase activity"/>
    <property type="evidence" value="ECO:0007669"/>
    <property type="project" value="UniProtKB-KW"/>
</dbReference>
<dbReference type="RefSeq" id="WP_154593682.1">
    <property type="nucleotide sequence ID" value="NZ_CP171001.1"/>
</dbReference>
<keyword evidence="3" id="KW-0645">Protease</keyword>
<dbReference type="Proteomes" id="UP000431092">
    <property type="component" value="Unassembled WGS sequence"/>
</dbReference>
<dbReference type="GO" id="GO:0006508">
    <property type="term" value="P:proteolysis"/>
    <property type="evidence" value="ECO:0007669"/>
    <property type="project" value="UniProtKB-KW"/>
</dbReference>
<reference evidence="3 4" key="1">
    <citation type="submission" date="2019-11" db="EMBL/GenBank/DDBJ databases">
        <title>Whole genome sequencing identifies a novel species of the genus Arsenicicoccus isolated from human blood.</title>
        <authorList>
            <person name="Jeong J.H."/>
            <person name="Kweon O.J."/>
            <person name="Kim H.R."/>
            <person name="Kim T.-H."/>
            <person name="Ha S.-M."/>
            <person name="Lee M.-K."/>
        </authorList>
    </citation>
    <scope>NUCLEOTIDE SEQUENCE [LARGE SCALE GENOMIC DNA]</scope>
    <source>
        <strain evidence="3 4">MKL-02</strain>
    </source>
</reference>
<dbReference type="GO" id="GO:0080120">
    <property type="term" value="P:CAAX-box protein maturation"/>
    <property type="evidence" value="ECO:0007669"/>
    <property type="project" value="UniProtKB-ARBA"/>
</dbReference>
<keyword evidence="1" id="KW-0812">Transmembrane</keyword>
<organism evidence="3 4">
    <name type="scientific">Arsenicicoccus cauae</name>
    <dbReference type="NCBI Taxonomy" id="2663847"/>
    <lineage>
        <taxon>Bacteria</taxon>
        <taxon>Bacillati</taxon>
        <taxon>Actinomycetota</taxon>
        <taxon>Actinomycetes</taxon>
        <taxon>Micrococcales</taxon>
        <taxon>Intrasporangiaceae</taxon>
        <taxon>Arsenicicoccus</taxon>
    </lineage>
</organism>
<evidence type="ECO:0000259" key="2">
    <source>
        <dbReference type="Pfam" id="PF02517"/>
    </source>
</evidence>
<keyword evidence="4" id="KW-1185">Reference proteome</keyword>